<evidence type="ECO:0000256" key="2">
    <source>
        <dbReference type="SAM" id="Phobius"/>
    </source>
</evidence>
<evidence type="ECO:0000313" key="3">
    <source>
        <dbReference type="EMBL" id="KAK4461711.1"/>
    </source>
</evidence>
<dbReference type="EMBL" id="MU864985">
    <property type="protein sequence ID" value="KAK4461711.1"/>
    <property type="molecule type" value="Genomic_DNA"/>
</dbReference>
<feature type="transmembrane region" description="Helical" evidence="2">
    <location>
        <begin position="193"/>
        <end position="222"/>
    </location>
</feature>
<keyword evidence="2" id="KW-0472">Membrane</keyword>
<feature type="transmembrane region" description="Helical" evidence="2">
    <location>
        <begin position="573"/>
        <end position="599"/>
    </location>
</feature>
<keyword evidence="4" id="KW-1185">Reference proteome</keyword>
<dbReference type="Proteomes" id="UP001321749">
    <property type="component" value="Unassembled WGS sequence"/>
</dbReference>
<feature type="region of interest" description="Disordered" evidence="1">
    <location>
        <begin position="23"/>
        <end position="42"/>
    </location>
</feature>
<protein>
    <submittedName>
        <fullName evidence="3">Uncharacterized protein</fullName>
    </submittedName>
</protein>
<feature type="compositionally biased region" description="Low complexity" evidence="1">
    <location>
        <begin position="28"/>
        <end position="38"/>
    </location>
</feature>
<reference evidence="3" key="1">
    <citation type="journal article" date="2023" name="Mol. Phylogenet. Evol.">
        <title>Genome-scale phylogeny and comparative genomics of the fungal order Sordariales.</title>
        <authorList>
            <person name="Hensen N."/>
            <person name="Bonometti L."/>
            <person name="Westerberg I."/>
            <person name="Brannstrom I.O."/>
            <person name="Guillou S."/>
            <person name="Cros-Aarteil S."/>
            <person name="Calhoun S."/>
            <person name="Haridas S."/>
            <person name="Kuo A."/>
            <person name="Mondo S."/>
            <person name="Pangilinan J."/>
            <person name="Riley R."/>
            <person name="LaButti K."/>
            <person name="Andreopoulos B."/>
            <person name="Lipzen A."/>
            <person name="Chen C."/>
            <person name="Yan M."/>
            <person name="Daum C."/>
            <person name="Ng V."/>
            <person name="Clum A."/>
            <person name="Steindorff A."/>
            <person name="Ohm R.A."/>
            <person name="Martin F."/>
            <person name="Silar P."/>
            <person name="Natvig D.O."/>
            <person name="Lalanne C."/>
            <person name="Gautier V."/>
            <person name="Ament-Velasquez S.L."/>
            <person name="Kruys A."/>
            <person name="Hutchinson M.I."/>
            <person name="Powell A.J."/>
            <person name="Barry K."/>
            <person name="Miller A.N."/>
            <person name="Grigoriev I.V."/>
            <person name="Debuchy R."/>
            <person name="Gladieux P."/>
            <person name="Hiltunen Thoren M."/>
            <person name="Johannesson H."/>
        </authorList>
    </citation>
    <scope>NUCLEOTIDE SEQUENCE</scope>
    <source>
        <strain evidence="3">PSN324</strain>
    </source>
</reference>
<reference evidence="3" key="2">
    <citation type="submission" date="2023-06" db="EMBL/GenBank/DDBJ databases">
        <authorList>
            <consortium name="Lawrence Berkeley National Laboratory"/>
            <person name="Mondo S.J."/>
            <person name="Hensen N."/>
            <person name="Bonometti L."/>
            <person name="Westerberg I."/>
            <person name="Brannstrom I.O."/>
            <person name="Guillou S."/>
            <person name="Cros-Aarteil S."/>
            <person name="Calhoun S."/>
            <person name="Haridas S."/>
            <person name="Kuo A."/>
            <person name="Pangilinan J."/>
            <person name="Riley R."/>
            <person name="Labutti K."/>
            <person name="Andreopoulos B."/>
            <person name="Lipzen A."/>
            <person name="Chen C."/>
            <person name="Yanf M."/>
            <person name="Daum C."/>
            <person name="Ng V."/>
            <person name="Clum A."/>
            <person name="Steindorff A."/>
            <person name="Ohm R."/>
            <person name="Martin F."/>
            <person name="Silar P."/>
            <person name="Natvig D."/>
            <person name="Lalanne C."/>
            <person name="Gautier V."/>
            <person name="Ament-Velasquez S.L."/>
            <person name="Kruys A."/>
            <person name="Hutchinson M.I."/>
            <person name="Powell A.J."/>
            <person name="Barry K."/>
            <person name="Miller A.N."/>
            <person name="Grigoriev I.V."/>
            <person name="Debuchy R."/>
            <person name="Gladieux P."/>
            <person name="Thoren M.H."/>
            <person name="Johannesson H."/>
        </authorList>
    </citation>
    <scope>NUCLEOTIDE SEQUENCE</scope>
    <source>
        <strain evidence="3">PSN324</strain>
    </source>
</reference>
<feature type="transmembrane region" description="Helical" evidence="2">
    <location>
        <begin position="148"/>
        <end position="172"/>
    </location>
</feature>
<proteinExistence type="predicted"/>
<feature type="transmembrane region" description="Helical" evidence="2">
    <location>
        <begin position="111"/>
        <end position="128"/>
    </location>
</feature>
<keyword evidence="2" id="KW-0812">Transmembrane</keyword>
<accession>A0AAV9HLT9</accession>
<dbReference type="AlphaFoldDB" id="A0AAV9HLT9"/>
<organism evidence="3 4">
    <name type="scientific">Cladorrhinum samala</name>
    <dbReference type="NCBI Taxonomy" id="585594"/>
    <lineage>
        <taxon>Eukaryota</taxon>
        <taxon>Fungi</taxon>
        <taxon>Dikarya</taxon>
        <taxon>Ascomycota</taxon>
        <taxon>Pezizomycotina</taxon>
        <taxon>Sordariomycetes</taxon>
        <taxon>Sordariomycetidae</taxon>
        <taxon>Sordariales</taxon>
        <taxon>Podosporaceae</taxon>
        <taxon>Cladorrhinum</taxon>
    </lineage>
</organism>
<evidence type="ECO:0000313" key="4">
    <source>
        <dbReference type="Proteomes" id="UP001321749"/>
    </source>
</evidence>
<sequence length="681" mass="74022">MATNSDPHYYYYSPNPSYSAAFQADGAPTSTTSTQPSSGCVGFEGNPVATQPTFQVPLLKTENSFYSKHTVSTACYTTEQNECRLVPGWPQTPLMLPGFSKSTMISIAGDVILWGAWATLLTFAIAIARSNGVADVNVILGEVVLTQAVIIIPTVFPILFAVTIGRSVKLIAMYRAEQGEKLGVLDRLIGSTTFMGTLITGITTGLSSSIWITFVLLLMWALSPLGGQASIRSFHWEANTTETAGTFTYFSSNNTFNIQTTYGSTQAIITSGMASLLLASLISPKESTDAAMDLWANVKIPSVEALANSGFPKVNGWYEVDPQTKNLTTGHWSSLLEFPCQTLGTASKVLDGLKQSGTNFVQHNLTDGVMQVWAADRGDIRSKQDSQLLEARQLAFAIGHTQPFTAGCFLQTTYVETEVSCIYSVCFATRVRESAKPHPVQNYTWLDDEDWLVNNNQSAYIYSLVNALPGRYAYPSVVSKYIARRLGNSNQEDLLGAAQANPEGFSFTLSQILNTFWTASTGSDYVVDSQGANYSAAVIARQDPESKAIPLNFEDTGATWWSGEPIFTCSMPWLVLLFVAALLPLAACMVNLVLATIIIQGPTLSMNFTTLTRDNPYVPVQMNGSALSDNHRSRLLRNVRVRYGDVAGDEDVGHVGLGVMNDTHGVTGPKVLEKDTNRFYA</sequence>
<comment type="caution">
    <text evidence="3">The sequence shown here is derived from an EMBL/GenBank/DDBJ whole genome shotgun (WGS) entry which is preliminary data.</text>
</comment>
<evidence type="ECO:0000256" key="1">
    <source>
        <dbReference type="SAM" id="MobiDB-lite"/>
    </source>
</evidence>
<name>A0AAV9HLT9_9PEZI</name>
<keyword evidence="2" id="KW-1133">Transmembrane helix</keyword>
<gene>
    <name evidence="3" type="ORF">QBC42DRAFT_287211</name>
</gene>